<feature type="domain" description="TonB-dependent receptor plug" evidence="9">
    <location>
        <begin position="112"/>
        <end position="230"/>
    </location>
</feature>
<dbReference type="EMBL" id="CP003349">
    <property type="protein sequence ID" value="AFD08720.1"/>
    <property type="molecule type" value="Genomic_DNA"/>
</dbReference>
<dbReference type="InterPro" id="IPR039426">
    <property type="entry name" value="TonB-dep_rcpt-like"/>
</dbReference>
<proteinExistence type="inferred from homology"/>
<dbReference type="eggNOG" id="COG4771">
    <property type="taxonomic scope" value="Bacteria"/>
</dbReference>
<evidence type="ECO:0000256" key="5">
    <source>
        <dbReference type="ARBA" id="ARBA00023136"/>
    </source>
</evidence>
<evidence type="ECO:0000313" key="10">
    <source>
        <dbReference type="EMBL" id="AFD08720.1"/>
    </source>
</evidence>
<dbReference type="InterPro" id="IPR036942">
    <property type="entry name" value="Beta-barrel_TonB_sf"/>
</dbReference>
<dbReference type="PROSITE" id="PS52016">
    <property type="entry name" value="TONB_DEPENDENT_REC_3"/>
    <property type="match status" value="1"/>
</dbReference>
<feature type="chain" id="PRO_5003613679" evidence="8">
    <location>
        <begin position="20"/>
        <end position="1031"/>
    </location>
</feature>
<dbReference type="Proteomes" id="UP000007590">
    <property type="component" value="Chromosome"/>
</dbReference>
<dbReference type="SUPFAM" id="SSF56935">
    <property type="entry name" value="Porins"/>
    <property type="match status" value="1"/>
</dbReference>
<dbReference type="eggNOG" id="COG1629">
    <property type="taxonomic scope" value="Bacteria"/>
</dbReference>
<evidence type="ECO:0000256" key="3">
    <source>
        <dbReference type="ARBA" id="ARBA00022452"/>
    </source>
</evidence>
<dbReference type="OrthoDB" id="9768177at2"/>
<dbReference type="STRING" id="929556.Solca_3720"/>
<organism evidence="10 11">
    <name type="scientific">Solitalea canadensis (strain ATCC 29591 / DSM 3403 / JCM 21819 / LMG 8368 / NBRC 15130 / NCIMB 12057 / USAM 9D)</name>
    <name type="common">Flexibacter canadensis</name>
    <dbReference type="NCBI Taxonomy" id="929556"/>
    <lineage>
        <taxon>Bacteria</taxon>
        <taxon>Pseudomonadati</taxon>
        <taxon>Bacteroidota</taxon>
        <taxon>Sphingobacteriia</taxon>
        <taxon>Sphingobacteriales</taxon>
        <taxon>Sphingobacteriaceae</taxon>
        <taxon>Solitalea</taxon>
    </lineage>
</organism>
<keyword evidence="5 7" id="KW-0472">Membrane</keyword>
<dbReference type="Gene3D" id="2.60.40.1120">
    <property type="entry name" value="Carboxypeptidase-like, regulatory domain"/>
    <property type="match status" value="1"/>
</dbReference>
<comment type="similarity">
    <text evidence="7">Belongs to the TonB-dependent receptor family.</text>
</comment>
<dbReference type="KEGG" id="scn:Solca_3720"/>
<evidence type="ECO:0000256" key="7">
    <source>
        <dbReference type="PROSITE-ProRule" id="PRU01360"/>
    </source>
</evidence>
<dbReference type="NCBIfam" id="TIGR04057">
    <property type="entry name" value="SusC_RagA_signa"/>
    <property type="match status" value="1"/>
</dbReference>
<evidence type="ECO:0000256" key="4">
    <source>
        <dbReference type="ARBA" id="ARBA00022692"/>
    </source>
</evidence>
<keyword evidence="4 7" id="KW-0812">Transmembrane</keyword>
<dbReference type="Pfam" id="PF13715">
    <property type="entry name" value="CarbopepD_reg_2"/>
    <property type="match status" value="1"/>
</dbReference>
<dbReference type="Gene3D" id="2.170.130.10">
    <property type="entry name" value="TonB-dependent receptor, plug domain"/>
    <property type="match status" value="1"/>
</dbReference>
<dbReference type="SUPFAM" id="SSF49464">
    <property type="entry name" value="Carboxypeptidase regulatory domain-like"/>
    <property type="match status" value="1"/>
</dbReference>
<evidence type="ECO:0000256" key="1">
    <source>
        <dbReference type="ARBA" id="ARBA00004571"/>
    </source>
</evidence>
<evidence type="ECO:0000256" key="2">
    <source>
        <dbReference type="ARBA" id="ARBA00022448"/>
    </source>
</evidence>
<keyword evidence="2 7" id="KW-0813">Transport</keyword>
<comment type="subcellular location">
    <subcellularLocation>
        <location evidence="1 7">Cell outer membrane</location>
        <topology evidence="1 7">Multi-pass membrane protein</topology>
    </subcellularLocation>
</comment>
<sequence length="1031" mass="113060">MRKVLLFILLNLMCFSVWAQMKEVTGRVTSKADGEPLAGVNVIIKGSSRGTQTDGDGRFTLKVETGAILTFSSLGFKDYEVKVSGSTVNVSMQADEKQLQEVVVVGFGTQIKQNVTGSIAKVSAKDIENLPVNSMESAIQGRAAGVFVQQENGKLGQGIKVRVRGSSSITAGSQPLYVIDGIPMITDDFSSTTAPTNPMADLNANDIESVEILKDAGAAAIYGSRASNGVVLISTKKGKAGKTKVNFSTFFGLSEPTGKMKFMNSEEFVNYTRQAAVGGGIYDYRMDVTGYGSEQEAIDDYVSFAESRLTRYSAGNTDYQTYKVNTDWQNEAFQRAPLSSYNLSLSGGNEKTTFYIGGGYNKQDGILINNSYDLISGRLNIDHSLSQKVKIGTNIYVANSLNNRLSDDNAFSTPLQIVALSPITPIIDPRTGLLSGSLPGPASNYPIYYNPLLSVDNTTNKTRVFRNTGNLYLSWNIVDNLSFRTEGGYDLLNQNEDKYYGSLTFRNTGTEDGYGESHYLTSTKFTTNNFLRYAAVFNKMHDLETILGMSYEKNSTDKNGVEAQLFPSDAYKKLNSGAQKVIGVSYKYENSLLSYFTRLNYKYNSKYLAGLSLRYDGSSRFGVNNRYGVFPAGSLGWIISEENFLKDSKTISFLKLRTSYGLTGNSGIGDYASRGLWKATAYAGIPGQQPLQIANPDLTWESTLQFDIGLDFGLLQNRINGEIDYYQKNTRDLLLDVPIPSTSGFETNYKNVGKMKNNGFELVINSQNLIGKFKWNTSLNFAINNNEISDLGGQLIAAGRDAVNYAMEGQALGVFYLPEFAGADPANGDAIWYKNTKNADGTIDRSVTNDYNLASRVVVGSPNPDFIYGMTNNFTYQGFDLGITLQGVQGNKVYNGGAPFYAANGSNGFDNQTTDQLGAWKKPGDVTMVPEARQFFSNGTQTSSRYLQDASYMRIKNVTLGYNLPKAWLSRANISSLRLYVSALNLLTVTNYSGWDPEVSSDAFTTNIVQGYDFYSAPQARTYTFGINVGF</sequence>
<keyword evidence="11" id="KW-1185">Reference proteome</keyword>
<reference evidence="10" key="1">
    <citation type="submission" date="2012-02" db="EMBL/GenBank/DDBJ databases">
        <title>The complete genome of Solitalea canadensis DSM 3403.</title>
        <authorList>
            <consortium name="US DOE Joint Genome Institute (JGI-PGF)"/>
            <person name="Lucas S."/>
            <person name="Copeland A."/>
            <person name="Lapidus A."/>
            <person name="Glavina del Rio T."/>
            <person name="Dalin E."/>
            <person name="Tice H."/>
            <person name="Bruce D."/>
            <person name="Goodwin L."/>
            <person name="Pitluck S."/>
            <person name="Peters L."/>
            <person name="Ovchinnikova G."/>
            <person name="Lu M."/>
            <person name="Kyrpides N."/>
            <person name="Mavromatis K."/>
            <person name="Ivanova N."/>
            <person name="Brettin T."/>
            <person name="Detter J.C."/>
            <person name="Han C."/>
            <person name="Larimer F."/>
            <person name="Land M."/>
            <person name="Hauser L."/>
            <person name="Markowitz V."/>
            <person name="Cheng J.-F."/>
            <person name="Hugenholtz P."/>
            <person name="Woyke T."/>
            <person name="Wu D."/>
            <person name="Spring S."/>
            <person name="Schroeder M."/>
            <person name="Kopitz M."/>
            <person name="Brambilla E."/>
            <person name="Klenk H.-P."/>
            <person name="Eisen J.A."/>
        </authorList>
    </citation>
    <scope>NUCLEOTIDE SEQUENCE</scope>
    <source>
        <strain evidence="10">DSM 3403</strain>
    </source>
</reference>
<evidence type="ECO:0000256" key="8">
    <source>
        <dbReference type="SAM" id="SignalP"/>
    </source>
</evidence>
<dbReference type="Gene3D" id="2.40.170.20">
    <property type="entry name" value="TonB-dependent receptor, beta-barrel domain"/>
    <property type="match status" value="1"/>
</dbReference>
<dbReference type="InterPro" id="IPR008969">
    <property type="entry name" value="CarboxyPept-like_regulatory"/>
</dbReference>
<dbReference type="GO" id="GO:0009279">
    <property type="term" value="C:cell outer membrane"/>
    <property type="evidence" value="ECO:0007669"/>
    <property type="project" value="UniProtKB-SubCell"/>
</dbReference>
<dbReference type="HOGENOM" id="CLU_004317_0_1_10"/>
<dbReference type="InterPro" id="IPR037066">
    <property type="entry name" value="Plug_dom_sf"/>
</dbReference>
<protein>
    <submittedName>
        <fullName evidence="10">TonB-linked outer membrane protein, SusC/RagA family</fullName>
    </submittedName>
</protein>
<name>H8KLZ2_SOLCM</name>
<keyword evidence="3 7" id="KW-1134">Transmembrane beta strand</keyword>
<accession>H8KLZ2</accession>
<dbReference type="RefSeq" id="WP_014681943.1">
    <property type="nucleotide sequence ID" value="NC_017770.1"/>
</dbReference>
<keyword evidence="6 7" id="KW-0998">Cell outer membrane</keyword>
<dbReference type="InterPro" id="IPR023996">
    <property type="entry name" value="TonB-dep_OMP_SusC/RagA"/>
</dbReference>
<evidence type="ECO:0000259" key="9">
    <source>
        <dbReference type="Pfam" id="PF07715"/>
    </source>
</evidence>
<dbReference type="NCBIfam" id="TIGR04056">
    <property type="entry name" value="OMP_RagA_SusC"/>
    <property type="match status" value="1"/>
</dbReference>
<dbReference type="Pfam" id="PF07715">
    <property type="entry name" value="Plug"/>
    <property type="match status" value="1"/>
</dbReference>
<dbReference type="InterPro" id="IPR023997">
    <property type="entry name" value="TonB-dep_OMP_SusC/RagA_CS"/>
</dbReference>
<dbReference type="AlphaFoldDB" id="H8KLZ2"/>
<feature type="signal peptide" evidence="8">
    <location>
        <begin position="1"/>
        <end position="19"/>
    </location>
</feature>
<gene>
    <name evidence="10" type="ordered locus">Solca_3720</name>
</gene>
<evidence type="ECO:0000313" key="11">
    <source>
        <dbReference type="Proteomes" id="UP000007590"/>
    </source>
</evidence>
<evidence type="ECO:0000256" key="6">
    <source>
        <dbReference type="ARBA" id="ARBA00023237"/>
    </source>
</evidence>
<dbReference type="InterPro" id="IPR012910">
    <property type="entry name" value="Plug_dom"/>
</dbReference>
<keyword evidence="8" id="KW-0732">Signal</keyword>